<feature type="compositionally biased region" description="Basic and acidic residues" evidence="4">
    <location>
        <begin position="461"/>
        <end position="486"/>
    </location>
</feature>
<dbReference type="GO" id="GO:1990604">
    <property type="term" value="C:IRE1-TRAF2-ASK1 complex"/>
    <property type="evidence" value="ECO:0007669"/>
    <property type="project" value="TreeGrafter"/>
</dbReference>
<gene>
    <name evidence="7" type="ORF">Z043_104132</name>
</gene>
<dbReference type="STRING" id="113540.ENSSFOP00015072910"/>
<dbReference type="GO" id="GO:0006397">
    <property type="term" value="P:mRNA processing"/>
    <property type="evidence" value="ECO:0007669"/>
    <property type="project" value="InterPro"/>
</dbReference>
<dbReference type="Gene3D" id="1.10.510.10">
    <property type="entry name" value="Transferase(Phosphotransferase) domain 1"/>
    <property type="match status" value="1"/>
</dbReference>
<evidence type="ECO:0000313" key="8">
    <source>
        <dbReference type="Proteomes" id="UP000034805"/>
    </source>
</evidence>
<dbReference type="InterPro" id="IPR010513">
    <property type="entry name" value="KEN_dom"/>
</dbReference>
<dbReference type="PROSITE" id="PS51392">
    <property type="entry name" value="KEN"/>
    <property type="match status" value="1"/>
</dbReference>
<dbReference type="GO" id="GO:0051082">
    <property type="term" value="F:unfolded protein binding"/>
    <property type="evidence" value="ECO:0007669"/>
    <property type="project" value="TreeGrafter"/>
</dbReference>
<keyword evidence="1" id="KW-0547">Nucleotide-binding</keyword>
<dbReference type="GO" id="GO:0070059">
    <property type="term" value="P:intrinsic apoptotic signaling pathway in response to endoplasmic reticulum stress"/>
    <property type="evidence" value="ECO:0007669"/>
    <property type="project" value="TreeGrafter"/>
</dbReference>
<dbReference type="GO" id="GO:0036498">
    <property type="term" value="P:IRE1-mediated unfolded protein response"/>
    <property type="evidence" value="ECO:0007669"/>
    <property type="project" value="TreeGrafter"/>
</dbReference>
<dbReference type="InterPro" id="IPR045133">
    <property type="entry name" value="IRE1/2-like"/>
</dbReference>
<dbReference type="GO" id="GO:0004521">
    <property type="term" value="F:RNA endonuclease activity"/>
    <property type="evidence" value="ECO:0007669"/>
    <property type="project" value="InterPro"/>
</dbReference>
<sequence>MTMSFVFSQTFPLALPTQVQVQTVPPPEHTDPIIQCVIDGNLKKLKKLINRNRDINGLYPCAIWGDYITPLMAAVRSEKEDTCTFLLKNGADPNKPSRFGWRSLHYVSHSTLSILRKLLEAKAYPDEIPGEATTPLQNAVQMDRADIVKELIMAGAFPDGNYGKNPEVDEKLVEIITHFATKSEDFLIMKIFFDFKHLVLRKSPKEVFEHFRKDLFKEHPITHLTLVDFFFRNEEYQQICIKFLKESQKLDSYIEETIERFSRIPPRAQWNAVNSLNVVFCIVKEVSVEDSLKIIPKLLKYLSSEILGKEVRDELRMNIIKLLYIITQKTLGKRDGWDSTLAISLYEGVLPFTNSVHLSSLRTLTYAILANLFPFECIPPAMASSGVTSVPEVVLSKAEVGMDEDLKEKLRSLNTALQSPPGAALQPANVVIEESKSFSLSMKKKQKKKKKKPKQSQLPTQEERSGCPSGLEDKSISNTDSDHELGKSVQESGSINDDLSKEIRTSVSESTTAQRQWYEISVRWKSQLQKFVSLSANEVYKVGSINLAVNENFRIAKGSDGTEVYLGLRDDGTEVAIKRMLKSNYQVLKNECEFLRLPKLESPHIVRYIDFAEDENFGYLVLQLCEYTLDEYIKEHVPKDNTSVLKRIVYDILHSLSVLHSDDMKILHRDIKPQNVLIDVNGSARLADFGISRRLHWQETTLHTASVGTRCWMAQETLDEDAKNAYKRSSDIQVAGMLIYYMLSGGHHPFGNRALCEANIFQGNYCLDQVEDEVAKDLIEWMIQKDPNKRPRIDETLAHPYFWEPEQRVEYLRKMGNQKEVQNYSDASDELLQNINEYTHGRSFAQWKSKLPAELIQKLEGKKKGYPENTLGLLRFIRNLHEHYPTDAEALDLMATFPDLFSSVYKSALHTSLGRRDFFTSALRSGGITSPSGSCSSHVAHDEQSAEAEAEPEPEKERTCVCER</sequence>
<dbReference type="SMART" id="SM00220">
    <property type="entry name" value="S_TKc"/>
    <property type="match status" value="1"/>
</dbReference>
<dbReference type="InterPro" id="IPR036770">
    <property type="entry name" value="Ankyrin_rpt-contain_sf"/>
</dbReference>
<evidence type="ECO:0000256" key="4">
    <source>
        <dbReference type="SAM" id="MobiDB-lite"/>
    </source>
</evidence>
<feature type="domain" description="Protein kinase" evidence="5">
    <location>
        <begin position="549"/>
        <end position="802"/>
    </location>
</feature>
<comment type="caution">
    <text evidence="7">The sequence shown here is derived from an EMBL/GenBank/DDBJ whole genome shotgun (WGS) entry which is preliminary data.</text>
</comment>
<dbReference type="InterPro" id="IPR011009">
    <property type="entry name" value="Kinase-like_dom_sf"/>
</dbReference>
<dbReference type="SMART" id="SM00248">
    <property type="entry name" value="ANK"/>
    <property type="match status" value="3"/>
</dbReference>
<dbReference type="Proteomes" id="UP000034805">
    <property type="component" value="Unassembled WGS sequence"/>
</dbReference>
<organism evidence="7 8">
    <name type="scientific">Scleropages formosus</name>
    <name type="common">Asian bonytongue</name>
    <name type="synonym">Osteoglossum formosum</name>
    <dbReference type="NCBI Taxonomy" id="113540"/>
    <lineage>
        <taxon>Eukaryota</taxon>
        <taxon>Metazoa</taxon>
        <taxon>Chordata</taxon>
        <taxon>Craniata</taxon>
        <taxon>Vertebrata</taxon>
        <taxon>Euteleostomi</taxon>
        <taxon>Actinopterygii</taxon>
        <taxon>Neopterygii</taxon>
        <taxon>Teleostei</taxon>
        <taxon>Osteoglossocephala</taxon>
        <taxon>Osteoglossomorpha</taxon>
        <taxon>Osteoglossiformes</taxon>
        <taxon>Osteoglossidae</taxon>
        <taxon>Scleropages</taxon>
    </lineage>
</organism>
<feature type="region of interest" description="Disordered" evidence="4">
    <location>
        <begin position="929"/>
        <end position="964"/>
    </location>
</feature>
<dbReference type="InterPro" id="IPR002110">
    <property type="entry name" value="Ankyrin_rpt"/>
</dbReference>
<keyword evidence="7" id="KW-0418">Kinase</keyword>
<proteinExistence type="predicted"/>
<dbReference type="SUPFAM" id="SSF56112">
    <property type="entry name" value="Protein kinase-like (PK-like)"/>
    <property type="match status" value="1"/>
</dbReference>
<reference evidence="7 8" key="1">
    <citation type="submission" date="2015-08" db="EMBL/GenBank/DDBJ databases">
        <title>The genome of the Asian arowana (Scleropages formosus).</title>
        <authorList>
            <person name="Tan M.H."/>
            <person name="Gan H.M."/>
            <person name="Croft L.J."/>
            <person name="Austin C.M."/>
        </authorList>
    </citation>
    <scope>NUCLEOTIDE SEQUENCE [LARGE SCALE GENOMIC DNA]</scope>
    <source>
        <strain evidence="7">Aro1</strain>
    </source>
</reference>
<dbReference type="Gene3D" id="1.25.40.20">
    <property type="entry name" value="Ankyrin repeat-containing domain"/>
    <property type="match status" value="1"/>
</dbReference>
<dbReference type="PROSITE" id="PS50088">
    <property type="entry name" value="ANK_REPEAT"/>
    <property type="match status" value="1"/>
</dbReference>
<dbReference type="Pfam" id="PF06479">
    <property type="entry name" value="Ribonuc_2-5A"/>
    <property type="match status" value="1"/>
</dbReference>
<dbReference type="PROSITE" id="PS00108">
    <property type="entry name" value="PROTEIN_KINASE_ST"/>
    <property type="match status" value="1"/>
</dbReference>
<dbReference type="PANTHER" id="PTHR13954">
    <property type="entry name" value="IRE1-RELATED"/>
    <property type="match status" value="1"/>
</dbReference>
<dbReference type="InterPro" id="IPR038357">
    <property type="entry name" value="KEN_sf"/>
</dbReference>
<dbReference type="InterPro" id="IPR000719">
    <property type="entry name" value="Prot_kinase_dom"/>
</dbReference>
<feature type="compositionally biased region" description="Basic and acidic residues" evidence="4">
    <location>
        <begin position="953"/>
        <end position="964"/>
    </location>
</feature>
<evidence type="ECO:0000256" key="2">
    <source>
        <dbReference type="ARBA" id="ARBA00022840"/>
    </source>
</evidence>
<evidence type="ECO:0000256" key="1">
    <source>
        <dbReference type="ARBA" id="ARBA00022741"/>
    </source>
</evidence>
<keyword evidence="7" id="KW-0808">Transferase</keyword>
<evidence type="ECO:0000259" key="6">
    <source>
        <dbReference type="PROSITE" id="PS51392"/>
    </source>
</evidence>
<dbReference type="SUPFAM" id="SSF48403">
    <property type="entry name" value="Ankyrin repeat"/>
    <property type="match status" value="1"/>
</dbReference>
<dbReference type="PROSITE" id="PS50011">
    <property type="entry name" value="PROTEIN_KINASE_DOM"/>
    <property type="match status" value="1"/>
</dbReference>
<protein>
    <submittedName>
        <fullName evidence="7">Serine/threonine-protein kinase ppk4-like</fullName>
    </submittedName>
</protein>
<dbReference type="GO" id="GO:0004674">
    <property type="term" value="F:protein serine/threonine kinase activity"/>
    <property type="evidence" value="ECO:0007669"/>
    <property type="project" value="InterPro"/>
</dbReference>
<dbReference type="PANTHER" id="PTHR13954:SF28">
    <property type="match status" value="1"/>
</dbReference>
<accession>A0A0P7UPW7</accession>
<evidence type="ECO:0000259" key="5">
    <source>
        <dbReference type="PROSITE" id="PS50011"/>
    </source>
</evidence>
<dbReference type="Gene3D" id="1.20.1440.180">
    <property type="entry name" value="KEN domain"/>
    <property type="match status" value="1"/>
</dbReference>
<feature type="repeat" description="ANK" evidence="3">
    <location>
        <begin position="66"/>
        <end position="98"/>
    </location>
</feature>
<evidence type="ECO:0000256" key="3">
    <source>
        <dbReference type="PROSITE-ProRule" id="PRU00023"/>
    </source>
</evidence>
<dbReference type="Pfam" id="PF00069">
    <property type="entry name" value="Pkinase"/>
    <property type="match status" value="1"/>
</dbReference>
<feature type="region of interest" description="Disordered" evidence="4">
    <location>
        <begin position="441"/>
        <end position="500"/>
    </location>
</feature>
<evidence type="ECO:0000313" key="7">
    <source>
        <dbReference type="EMBL" id="KPP76514.1"/>
    </source>
</evidence>
<dbReference type="InterPro" id="IPR008271">
    <property type="entry name" value="Ser/Thr_kinase_AS"/>
</dbReference>
<feature type="compositionally biased region" description="Basic residues" evidence="4">
    <location>
        <begin position="442"/>
        <end position="454"/>
    </location>
</feature>
<keyword evidence="3" id="KW-0040">ANK repeat</keyword>
<dbReference type="EMBL" id="JARO02001093">
    <property type="protein sequence ID" value="KPP76514.1"/>
    <property type="molecule type" value="Genomic_DNA"/>
</dbReference>
<keyword evidence="2" id="KW-0067">ATP-binding</keyword>
<dbReference type="AlphaFoldDB" id="A0A0P7UPW7"/>
<dbReference type="GO" id="GO:0005524">
    <property type="term" value="F:ATP binding"/>
    <property type="evidence" value="ECO:0007669"/>
    <property type="project" value="UniProtKB-KW"/>
</dbReference>
<dbReference type="Pfam" id="PF12796">
    <property type="entry name" value="Ank_2"/>
    <property type="match status" value="1"/>
</dbReference>
<feature type="domain" description="KEN" evidence="6">
    <location>
        <begin position="805"/>
        <end position="937"/>
    </location>
</feature>
<name>A0A0P7UPW7_SCLFO</name>